<feature type="compositionally biased region" description="Polar residues" evidence="1">
    <location>
        <begin position="1"/>
        <end position="12"/>
    </location>
</feature>
<keyword evidence="2" id="KW-1185">Reference proteome</keyword>
<evidence type="ECO:0000313" key="3">
    <source>
        <dbReference type="WBParaSite" id="Csp11.Scaffold628.g7049.t1"/>
    </source>
</evidence>
<dbReference type="WBParaSite" id="Csp11.Scaffold628.g7049.t1">
    <property type="protein sequence ID" value="Csp11.Scaffold628.g7049.t1"/>
    <property type="gene ID" value="Csp11.Scaffold628.g7049"/>
</dbReference>
<feature type="compositionally biased region" description="Basic residues" evidence="1">
    <location>
        <begin position="18"/>
        <end position="27"/>
    </location>
</feature>
<name>A0A1I7TLB2_9PELO</name>
<organism evidence="2 3">
    <name type="scientific">Caenorhabditis tropicalis</name>
    <dbReference type="NCBI Taxonomy" id="1561998"/>
    <lineage>
        <taxon>Eukaryota</taxon>
        <taxon>Metazoa</taxon>
        <taxon>Ecdysozoa</taxon>
        <taxon>Nematoda</taxon>
        <taxon>Chromadorea</taxon>
        <taxon>Rhabditida</taxon>
        <taxon>Rhabditina</taxon>
        <taxon>Rhabditomorpha</taxon>
        <taxon>Rhabditoidea</taxon>
        <taxon>Rhabditidae</taxon>
        <taxon>Peloderinae</taxon>
        <taxon>Caenorhabditis</taxon>
    </lineage>
</organism>
<accession>A0A1I7TLB2</accession>
<dbReference type="AlphaFoldDB" id="A0A1I7TLB2"/>
<dbReference type="Proteomes" id="UP000095282">
    <property type="component" value="Unplaced"/>
</dbReference>
<sequence length="175" mass="19604">MARRTASSSTIAPQPARKSARIQKKTRAGTTSKTSLAPTEALLTQSPPSATVSNEIFSLADLLKLPAEVMFMVLDRTSLSFIMKLVMNCENIKEIMVGYAYRVPLLQISIFNTETRIVGSFNETIIIVNEDEEPTTNGKKIIIENTPIIVEQETYHHQKITKFFAKDHIHATFSF</sequence>
<reference evidence="3" key="1">
    <citation type="submission" date="2016-11" db="UniProtKB">
        <authorList>
            <consortium name="WormBaseParasite"/>
        </authorList>
    </citation>
    <scope>IDENTIFICATION</scope>
</reference>
<feature type="compositionally biased region" description="Polar residues" evidence="1">
    <location>
        <begin position="28"/>
        <end position="46"/>
    </location>
</feature>
<feature type="region of interest" description="Disordered" evidence="1">
    <location>
        <begin position="1"/>
        <end position="46"/>
    </location>
</feature>
<proteinExistence type="predicted"/>
<evidence type="ECO:0000256" key="1">
    <source>
        <dbReference type="SAM" id="MobiDB-lite"/>
    </source>
</evidence>
<evidence type="ECO:0000313" key="2">
    <source>
        <dbReference type="Proteomes" id="UP000095282"/>
    </source>
</evidence>
<protein>
    <submittedName>
        <fullName evidence="3">F-box domain-containing protein</fullName>
    </submittedName>
</protein>